<evidence type="ECO:0000313" key="2">
    <source>
        <dbReference type="EMBL" id="BDU15426.1"/>
    </source>
</evidence>
<protein>
    <submittedName>
        <fullName evidence="2">Lectin</fullName>
    </submittedName>
</protein>
<organism evidence="2 3">
    <name type="scientific">Lysobacter auxotrophicus</name>
    <dbReference type="NCBI Taxonomy" id="2992573"/>
    <lineage>
        <taxon>Bacteria</taxon>
        <taxon>Pseudomonadati</taxon>
        <taxon>Pseudomonadota</taxon>
        <taxon>Gammaproteobacteria</taxon>
        <taxon>Lysobacterales</taxon>
        <taxon>Lysobacteraceae</taxon>
        <taxon>Lysobacter</taxon>
    </lineage>
</organism>
<gene>
    <name evidence="2" type="ORF">LA521A_06270</name>
</gene>
<feature type="compositionally biased region" description="Low complexity" evidence="1">
    <location>
        <begin position="42"/>
        <end position="63"/>
    </location>
</feature>
<dbReference type="RefSeq" id="WP_281780930.1">
    <property type="nucleotide sequence ID" value="NZ_AP027041.1"/>
</dbReference>
<sequence length="215" mass="22452">MRMAIAAVWLLALSACGEREAPRAPTVAPAPAAPATSPPSNAPGSTAPAPAASANPTPTGAMPAPGTIGYAGFGPAPFGATEEDVRMAWGKDLTGPKPDTPEGCYYLMPQPRTQAGYRIAFMFEDARFVRIDVDTPDIEAPGGGRVGMTTQDIQRLYAGHVQMQNHKYVDGGHYLRVPNPGGGSGVVLFETDAAGRVTAWRIGEPPQVDYVEGCS</sequence>
<evidence type="ECO:0000256" key="1">
    <source>
        <dbReference type="SAM" id="MobiDB-lite"/>
    </source>
</evidence>
<dbReference type="PROSITE" id="PS51257">
    <property type="entry name" value="PROKAR_LIPOPROTEIN"/>
    <property type="match status" value="1"/>
</dbReference>
<name>A0ABM8DA41_9GAMM</name>
<keyword evidence="3" id="KW-1185">Reference proteome</keyword>
<proteinExistence type="predicted"/>
<reference evidence="2 3" key="1">
    <citation type="journal article" date="2023" name="Int. J. Syst. Evol. Microbiol.">
        <title>Physiological and genomic analyses of cobalamin (vitamin B12)-auxotrophy of Lysobacter auxotrophicus sp. nov., a methionine-auxotrophic chitinolytic bacterium isolated from chitin-treated soil.</title>
        <authorList>
            <person name="Saito A."/>
            <person name="Dohra H."/>
            <person name="Hamada M."/>
            <person name="Moriuchi R."/>
            <person name="Kotsuchibashi Y."/>
            <person name="Mori K."/>
        </authorList>
    </citation>
    <scope>NUCLEOTIDE SEQUENCE [LARGE SCALE GENOMIC DNA]</scope>
    <source>
        <strain evidence="2 3">5-21a</strain>
    </source>
</reference>
<accession>A0ABM8DA41</accession>
<feature type="compositionally biased region" description="Low complexity" evidence="1">
    <location>
        <begin position="24"/>
        <end position="35"/>
    </location>
</feature>
<evidence type="ECO:0000313" key="3">
    <source>
        <dbReference type="Proteomes" id="UP001317822"/>
    </source>
</evidence>
<dbReference type="EMBL" id="AP027041">
    <property type="protein sequence ID" value="BDU15426.1"/>
    <property type="molecule type" value="Genomic_DNA"/>
</dbReference>
<feature type="region of interest" description="Disordered" evidence="1">
    <location>
        <begin position="24"/>
        <end position="63"/>
    </location>
</feature>
<dbReference type="Proteomes" id="UP001317822">
    <property type="component" value="Chromosome"/>
</dbReference>